<dbReference type="SUPFAM" id="SSF51419">
    <property type="entry name" value="PLP-binding barrel"/>
    <property type="match status" value="1"/>
</dbReference>
<dbReference type="FunFam" id="3.20.20.10:FF:000018">
    <property type="entry name" value="Pyridoxal phosphate homeostasis protein"/>
    <property type="match status" value="1"/>
</dbReference>
<dbReference type="EMBL" id="VSSQ01006559">
    <property type="protein sequence ID" value="MPM33105.1"/>
    <property type="molecule type" value="Genomic_DNA"/>
</dbReference>
<dbReference type="HAMAP" id="MF_02087">
    <property type="entry name" value="PLP_homeostasis"/>
    <property type="match status" value="1"/>
</dbReference>
<dbReference type="PIRSF" id="PIRSF004848">
    <property type="entry name" value="YBL036c_PLPDEIII"/>
    <property type="match status" value="1"/>
</dbReference>
<evidence type="ECO:0000313" key="3">
    <source>
        <dbReference type="EMBL" id="MPM33105.1"/>
    </source>
</evidence>
<sequence>MSIAQNIIKIKSELPPDVNLVAVSKFKPNEDILEAYNAGQRDFAESRPQELSAKIKELPQDILWHFIGHLQTNKIKMILPGVHLIHSVDSERLLVEINKFCEKNNIVAECLLQLYIASEESKQGMDSVEIIDILSRKDQFKSIRFRGLMGMASLTNDEQQIRREFLNLKTVFEQLKLSEGADFNTLSMGMSDDYPIAIECGGNMVRIGSKIFGSRY</sequence>
<dbReference type="InterPro" id="IPR029066">
    <property type="entry name" value="PLP-binding_barrel"/>
</dbReference>
<dbReference type="InterPro" id="IPR011078">
    <property type="entry name" value="PyrdxlP_homeostasis"/>
</dbReference>
<dbReference type="PANTHER" id="PTHR10146:SF14">
    <property type="entry name" value="PYRIDOXAL PHOSPHATE HOMEOSTASIS PROTEIN"/>
    <property type="match status" value="1"/>
</dbReference>
<dbReference type="NCBIfam" id="TIGR00044">
    <property type="entry name" value="YggS family pyridoxal phosphate-dependent enzyme"/>
    <property type="match status" value="1"/>
</dbReference>
<reference evidence="3" key="1">
    <citation type="submission" date="2019-08" db="EMBL/GenBank/DDBJ databases">
        <authorList>
            <person name="Kucharzyk K."/>
            <person name="Murdoch R.W."/>
            <person name="Higgins S."/>
            <person name="Loffler F."/>
        </authorList>
    </citation>
    <scope>NUCLEOTIDE SEQUENCE</scope>
</reference>
<accession>A0A644YWX9</accession>
<name>A0A644YWX9_9ZZZZ</name>
<feature type="domain" description="Alanine racemase N-terminal" evidence="2">
    <location>
        <begin position="3"/>
        <end position="214"/>
    </location>
</feature>
<dbReference type="AlphaFoldDB" id="A0A644YWX9"/>
<comment type="caution">
    <text evidence="3">The sequence shown here is derived from an EMBL/GenBank/DDBJ whole genome shotgun (WGS) entry which is preliminary data.</text>
</comment>
<keyword evidence="1" id="KW-0663">Pyridoxal phosphate</keyword>
<dbReference type="GO" id="GO:0030170">
    <property type="term" value="F:pyridoxal phosphate binding"/>
    <property type="evidence" value="ECO:0007669"/>
    <property type="project" value="InterPro"/>
</dbReference>
<dbReference type="Pfam" id="PF01168">
    <property type="entry name" value="Ala_racemase_N"/>
    <property type="match status" value="1"/>
</dbReference>
<dbReference type="CDD" id="cd00635">
    <property type="entry name" value="PLPDE_III_YBL036c_like"/>
    <property type="match status" value="1"/>
</dbReference>
<dbReference type="PANTHER" id="PTHR10146">
    <property type="entry name" value="PROLINE SYNTHETASE CO-TRANSCRIBED BACTERIAL HOMOLOG PROTEIN"/>
    <property type="match status" value="1"/>
</dbReference>
<gene>
    <name evidence="3" type="ORF">SDC9_79672</name>
</gene>
<dbReference type="InterPro" id="IPR001608">
    <property type="entry name" value="Ala_racemase_N"/>
</dbReference>
<evidence type="ECO:0000256" key="1">
    <source>
        <dbReference type="ARBA" id="ARBA00022898"/>
    </source>
</evidence>
<dbReference type="Gene3D" id="3.20.20.10">
    <property type="entry name" value="Alanine racemase"/>
    <property type="match status" value="1"/>
</dbReference>
<protein>
    <submittedName>
        <fullName evidence="3">Pyridoxal phosphate homeostasis protein</fullName>
    </submittedName>
</protein>
<evidence type="ECO:0000259" key="2">
    <source>
        <dbReference type="Pfam" id="PF01168"/>
    </source>
</evidence>
<organism evidence="3">
    <name type="scientific">bioreactor metagenome</name>
    <dbReference type="NCBI Taxonomy" id="1076179"/>
    <lineage>
        <taxon>unclassified sequences</taxon>
        <taxon>metagenomes</taxon>
        <taxon>ecological metagenomes</taxon>
    </lineage>
</organism>
<dbReference type="PROSITE" id="PS01211">
    <property type="entry name" value="UPF0001"/>
    <property type="match status" value="1"/>
</dbReference>
<proteinExistence type="inferred from homology"/>